<dbReference type="InterPro" id="IPR043128">
    <property type="entry name" value="Rev_trsase/Diguanyl_cyclase"/>
</dbReference>
<organism evidence="3 4">
    <name type="scientific">Blastococcus saxobsidens</name>
    <dbReference type="NCBI Taxonomy" id="138336"/>
    <lineage>
        <taxon>Bacteria</taxon>
        <taxon>Bacillati</taxon>
        <taxon>Actinomycetota</taxon>
        <taxon>Actinomycetes</taxon>
        <taxon>Geodermatophilales</taxon>
        <taxon>Geodermatophilaceae</taxon>
        <taxon>Blastococcus</taxon>
    </lineage>
</organism>
<dbReference type="NCBIfam" id="TIGR00254">
    <property type="entry name" value="GGDEF"/>
    <property type="match status" value="1"/>
</dbReference>
<name>A0A6L9VXN0_9ACTN</name>
<dbReference type="InterPro" id="IPR050469">
    <property type="entry name" value="Diguanylate_Cyclase"/>
</dbReference>
<dbReference type="Gene3D" id="3.30.70.270">
    <property type="match status" value="1"/>
</dbReference>
<dbReference type="InterPro" id="IPR029787">
    <property type="entry name" value="Nucleotide_cyclase"/>
</dbReference>
<dbReference type="PANTHER" id="PTHR45138:SF9">
    <property type="entry name" value="DIGUANYLATE CYCLASE DGCM-RELATED"/>
    <property type="match status" value="1"/>
</dbReference>
<keyword evidence="1" id="KW-1133">Transmembrane helix</keyword>
<dbReference type="Pfam" id="PF00990">
    <property type="entry name" value="GGDEF"/>
    <property type="match status" value="1"/>
</dbReference>
<feature type="transmembrane region" description="Helical" evidence="1">
    <location>
        <begin position="127"/>
        <end position="145"/>
    </location>
</feature>
<dbReference type="SUPFAM" id="SSF55073">
    <property type="entry name" value="Nucleotide cyclase"/>
    <property type="match status" value="1"/>
</dbReference>
<feature type="domain" description="GGDEF" evidence="2">
    <location>
        <begin position="191"/>
        <end position="326"/>
    </location>
</feature>
<dbReference type="InterPro" id="IPR000160">
    <property type="entry name" value="GGDEF_dom"/>
</dbReference>
<evidence type="ECO:0000313" key="4">
    <source>
        <dbReference type="Proteomes" id="UP000479241"/>
    </source>
</evidence>
<reference evidence="3 4" key="1">
    <citation type="submission" date="2019-12" db="EMBL/GenBank/DDBJ databases">
        <title>the WGS of Blastococcus saxobsidens 67B17.</title>
        <authorList>
            <person name="Jiang Z."/>
        </authorList>
    </citation>
    <scope>NUCLEOTIDE SEQUENCE [LARGE SCALE GENOMIC DNA]</scope>
    <source>
        <strain evidence="3 4">67B17</strain>
    </source>
</reference>
<keyword evidence="1" id="KW-0812">Transmembrane</keyword>
<dbReference type="PROSITE" id="PS50887">
    <property type="entry name" value="GGDEF"/>
    <property type="match status" value="1"/>
</dbReference>
<dbReference type="EMBL" id="JAAGWG010000001">
    <property type="protein sequence ID" value="NEK84219.1"/>
    <property type="molecule type" value="Genomic_DNA"/>
</dbReference>
<dbReference type="AlphaFoldDB" id="A0A6L9VXN0"/>
<evidence type="ECO:0000313" key="3">
    <source>
        <dbReference type="EMBL" id="NEK84219.1"/>
    </source>
</evidence>
<dbReference type="PANTHER" id="PTHR45138">
    <property type="entry name" value="REGULATORY COMPONENTS OF SENSORY TRANSDUCTION SYSTEM"/>
    <property type="match status" value="1"/>
</dbReference>
<comment type="caution">
    <text evidence="3">The sequence shown here is derived from an EMBL/GenBank/DDBJ whole genome shotgun (WGS) entry which is preliminary data.</text>
</comment>
<feature type="transmembrane region" description="Helical" evidence="1">
    <location>
        <begin position="53"/>
        <end position="72"/>
    </location>
</feature>
<dbReference type="GO" id="GO:0005886">
    <property type="term" value="C:plasma membrane"/>
    <property type="evidence" value="ECO:0007669"/>
    <property type="project" value="TreeGrafter"/>
</dbReference>
<proteinExistence type="predicted"/>
<dbReference type="GO" id="GO:0043709">
    <property type="term" value="P:cell adhesion involved in single-species biofilm formation"/>
    <property type="evidence" value="ECO:0007669"/>
    <property type="project" value="TreeGrafter"/>
</dbReference>
<accession>A0A6L9VXN0</accession>
<sequence length="326" mass="34041">MLLVCAGMLSLVGLLGPAAVGDASRGVVWSCVAGLLLVAGVLERTPPQFLDRIGAFLALAIGGVTVLATLALMGGGTSTRAQAFLAFVVVYAGFHLRSAAAVIATTYSVAAGGVMLLGSAESFRAAFTEWVFFGAMLAVIGGLLIRSTSKQERLVAALKRQADVDALTGLVTRRVLDEELTRALARTSNLEGTALLLMDVDEFKSINDVHGHLAGDDALVHLSTIIRRQTRASDAVVSRMGGDEVAILLRRCSQETAVRRAQQLLDAVRGEPLTLPDGTLYGLSISLGVAHVERSTGDLRTLYAAADAALYAAKRGGRGRVEVAAA</sequence>
<gene>
    <name evidence="3" type="ORF">GCU60_00310</name>
</gene>
<dbReference type="Proteomes" id="UP000479241">
    <property type="component" value="Unassembled WGS sequence"/>
</dbReference>
<dbReference type="GO" id="GO:0052621">
    <property type="term" value="F:diguanylate cyclase activity"/>
    <property type="evidence" value="ECO:0007669"/>
    <property type="project" value="TreeGrafter"/>
</dbReference>
<dbReference type="CDD" id="cd01949">
    <property type="entry name" value="GGDEF"/>
    <property type="match status" value="1"/>
</dbReference>
<evidence type="ECO:0000259" key="2">
    <source>
        <dbReference type="PROSITE" id="PS50887"/>
    </source>
</evidence>
<evidence type="ECO:0000256" key="1">
    <source>
        <dbReference type="SAM" id="Phobius"/>
    </source>
</evidence>
<keyword evidence="1" id="KW-0472">Membrane</keyword>
<dbReference type="SMART" id="SM00267">
    <property type="entry name" value="GGDEF"/>
    <property type="match status" value="1"/>
</dbReference>
<protein>
    <submittedName>
        <fullName evidence="3">Diguanylate cyclase</fullName>
    </submittedName>
</protein>
<dbReference type="GO" id="GO:1902201">
    <property type="term" value="P:negative regulation of bacterial-type flagellum-dependent cell motility"/>
    <property type="evidence" value="ECO:0007669"/>
    <property type="project" value="TreeGrafter"/>
</dbReference>